<feature type="region of interest" description="Disordered" evidence="17">
    <location>
        <begin position="497"/>
        <end position="526"/>
    </location>
</feature>
<dbReference type="GO" id="GO:0005886">
    <property type="term" value="C:plasma membrane"/>
    <property type="evidence" value="ECO:0007669"/>
    <property type="project" value="UniProtKB-SubCell"/>
</dbReference>
<comment type="caution">
    <text evidence="19">The sequence shown here is derived from an EMBL/GenBank/DDBJ whole genome shotgun (WGS) entry which is preliminary data.</text>
</comment>
<feature type="binding site" evidence="14">
    <location>
        <position position="625"/>
    </location>
    <ligand>
        <name>Mg(2+)</name>
        <dbReference type="ChEBI" id="CHEBI:18420"/>
    </ligand>
</feature>
<accession>A0A835L3B0</accession>
<feature type="binding site" evidence="14">
    <location>
        <position position="1013"/>
    </location>
    <ligand>
        <name>Zn(2+)</name>
        <dbReference type="ChEBI" id="CHEBI:29105"/>
        <label>2</label>
    </ligand>
</feature>
<feature type="compositionally biased region" description="Polar residues" evidence="17">
    <location>
        <begin position="497"/>
        <end position="514"/>
    </location>
</feature>
<organism evidence="19 20">
    <name type="scientific">Spodoptera exigua</name>
    <name type="common">Beet armyworm</name>
    <name type="synonym">Noctua fulgens</name>
    <dbReference type="NCBI Taxonomy" id="7107"/>
    <lineage>
        <taxon>Eukaryota</taxon>
        <taxon>Metazoa</taxon>
        <taxon>Ecdysozoa</taxon>
        <taxon>Arthropoda</taxon>
        <taxon>Hexapoda</taxon>
        <taxon>Insecta</taxon>
        <taxon>Pterygota</taxon>
        <taxon>Neoptera</taxon>
        <taxon>Endopterygota</taxon>
        <taxon>Lepidoptera</taxon>
        <taxon>Glossata</taxon>
        <taxon>Ditrysia</taxon>
        <taxon>Noctuoidea</taxon>
        <taxon>Noctuidae</taxon>
        <taxon>Amphipyrinae</taxon>
        <taxon>Spodoptera</taxon>
    </lineage>
</organism>
<evidence type="ECO:0000256" key="16">
    <source>
        <dbReference type="RuleBase" id="RU003947"/>
    </source>
</evidence>
<comment type="cofactor">
    <cofactor evidence="14">
        <name>Mg(2+)</name>
        <dbReference type="ChEBI" id="CHEBI:18420"/>
    </cofactor>
    <text evidence="14">Binds 1 Mg(2+) ion.</text>
</comment>
<evidence type="ECO:0000313" key="19">
    <source>
        <dbReference type="EMBL" id="KAF9413078.1"/>
    </source>
</evidence>
<evidence type="ECO:0000313" key="20">
    <source>
        <dbReference type="Proteomes" id="UP000648187"/>
    </source>
</evidence>
<dbReference type="SMART" id="SM00098">
    <property type="entry name" value="alkPPc"/>
    <property type="match status" value="2"/>
</dbReference>
<comment type="similarity">
    <text evidence="2 15">Belongs to the alkaline phosphatase family.</text>
</comment>
<feature type="compositionally biased region" description="Low complexity" evidence="17">
    <location>
        <begin position="516"/>
        <end position="526"/>
    </location>
</feature>
<dbReference type="PROSITE" id="PS00123">
    <property type="entry name" value="ALKALINE_PHOSPHATASE"/>
    <property type="match status" value="1"/>
</dbReference>
<evidence type="ECO:0000256" key="15">
    <source>
        <dbReference type="RuleBase" id="RU003946"/>
    </source>
</evidence>
<comment type="subcellular location">
    <subcellularLocation>
        <location evidence="1">Cell membrane</location>
        <topology evidence="1">Lipid-anchor</topology>
        <topology evidence="1">GPI-anchor</topology>
    </subcellularLocation>
</comment>
<evidence type="ECO:0000256" key="9">
    <source>
        <dbReference type="ARBA" id="ARBA00022842"/>
    </source>
</evidence>
<dbReference type="GO" id="GO:0004035">
    <property type="term" value="F:alkaline phosphatase activity"/>
    <property type="evidence" value="ECO:0007669"/>
    <property type="project" value="UniProtKB-EC"/>
</dbReference>
<feature type="binding site" evidence="14">
    <location>
        <position position="899"/>
    </location>
    <ligand>
        <name>Zn(2+)</name>
        <dbReference type="ChEBI" id="CHEBI:29105"/>
        <label>2</label>
    </ligand>
</feature>
<dbReference type="FunFam" id="3.40.720.10:FF:000008">
    <property type="entry name" value="Alkaline phosphatase"/>
    <property type="match status" value="2"/>
</dbReference>
<feature type="binding site" evidence="14">
    <location>
        <position position="738"/>
    </location>
    <ligand>
        <name>Mg(2+)</name>
        <dbReference type="ChEBI" id="CHEBI:18420"/>
    </ligand>
</feature>
<evidence type="ECO:0000256" key="17">
    <source>
        <dbReference type="SAM" id="MobiDB-lite"/>
    </source>
</evidence>
<proteinExistence type="inferred from homology"/>
<dbReference type="Pfam" id="PF00245">
    <property type="entry name" value="Alk_phosphatase"/>
    <property type="match status" value="2"/>
</dbReference>
<keyword evidence="6 14" id="KW-0479">Metal-binding</keyword>
<comment type="catalytic activity">
    <reaction evidence="16">
        <text>a phosphate monoester + H2O = an alcohol + phosphate</text>
        <dbReference type="Rhea" id="RHEA:15017"/>
        <dbReference type="ChEBI" id="CHEBI:15377"/>
        <dbReference type="ChEBI" id="CHEBI:30879"/>
        <dbReference type="ChEBI" id="CHEBI:43474"/>
        <dbReference type="ChEBI" id="CHEBI:67140"/>
        <dbReference type="EC" id="3.1.3.1"/>
    </reaction>
</comment>
<dbReference type="EMBL" id="JACKWZ010000170">
    <property type="protein sequence ID" value="KAF9413078.1"/>
    <property type="molecule type" value="Genomic_DNA"/>
</dbReference>
<evidence type="ECO:0000256" key="8">
    <source>
        <dbReference type="ARBA" id="ARBA00022833"/>
    </source>
</evidence>
<protein>
    <recommendedName>
        <fullName evidence="3 16">Alkaline phosphatase</fullName>
        <ecNumber evidence="3 16">3.1.3.1</ecNumber>
    </recommendedName>
</protein>
<dbReference type="PRINTS" id="PR00113">
    <property type="entry name" value="ALKPHPHTASE"/>
</dbReference>
<feature type="binding site" evidence="14">
    <location>
        <position position="625"/>
    </location>
    <ligand>
        <name>Zn(2+)</name>
        <dbReference type="ChEBI" id="CHEBI:29105"/>
        <label>2</label>
    </ligand>
</feature>
<keyword evidence="10" id="KW-0472">Membrane</keyword>
<dbReference type="EC" id="3.1.3.1" evidence="3 16"/>
<evidence type="ECO:0000256" key="11">
    <source>
        <dbReference type="ARBA" id="ARBA00023180"/>
    </source>
</evidence>
<keyword evidence="4" id="KW-1003">Cell membrane</keyword>
<name>A0A835L3B0_SPOEX</name>
<evidence type="ECO:0000256" key="2">
    <source>
        <dbReference type="ARBA" id="ARBA00005984"/>
    </source>
</evidence>
<dbReference type="InterPro" id="IPR001952">
    <property type="entry name" value="Alkaline_phosphatase"/>
</dbReference>
<feature type="chain" id="PRO_5032528182" description="Alkaline phosphatase" evidence="18">
    <location>
        <begin position="19"/>
        <end position="1085"/>
    </location>
</feature>
<evidence type="ECO:0000256" key="7">
    <source>
        <dbReference type="ARBA" id="ARBA00022801"/>
    </source>
</evidence>
<comment type="cofactor">
    <cofactor evidence="14">
        <name>Zn(2+)</name>
        <dbReference type="ChEBI" id="CHEBI:29105"/>
    </cofactor>
    <text evidence="14">Binds 2 Zn(2+) ions.</text>
</comment>
<keyword evidence="5" id="KW-0336">GPI-anchor</keyword>
<feature type="binding site" evidence="14">
    <location>
        <position position="895"/>
    </location>
    <ligand>
        <name>Zn(2+)</name>
        <dbReference type="ChEBI" id="CHEBI:29105"/>
        <label>2</label>
    </ligand>
</feature>
<evidence type="ECO:0000256" key="12">
    <source>
        <dbReference type="ARBA" id="ARBA00023288"/>
    </source>
</evidence>
<sequence length="1085" mass="119015">MFTLVAMGSFYLLAVVTAASVLGCVLSDHYHPSGPGSRTSSAKREEMDSKFWNDEAQAGIKARLERLQTASKARNVVMFLGDGMSVPTLAAARALLGQRRGDTGEEAQMTFDTFPTVGLIKTYCVDAQTADSACSATAYLCGVKTNYGVLGVNAAVPRTDCEASTDSTKHLQSILDWALADGRDAGIVTTTRITHASPAGAYAKSADRDWENDAAVKKAGFDTNRCPDIAHQLIHNHPGNKLKVIFGGGRANFLPNSFRDEEGMFGSRTDNRNLIQEWQQDKSDRTVKHEYIWHREQLMRAKIDLPEYMLGLFESGHLQYNMKANKTTEPTLAEMTEVAIRSLSRNEKGFFLFVEGGRIDHAHHDNFAELALDETLEMDKAVARAAELLSEDDSLIVVTADHAHVMAYNGYAPRGNDILGTSVTYANYTWDGMPYMTLSYTNGPGFRPHVGGGRPNVTDEEDYGTLTWHSPVDVPLNYDSERTVGTTWRCLRAGRTTPCSRGCTSRASCRTSWRTPPASAPADTPAAAPRTCWASLSCYLLSQSFDRLIMLLLLLALVTLTAAGVPSADRYHPSSRDSTAGAPAARAREAEAGYWYDEAQAAIKARLERKESVKKARNVVMFLGDGMSVPTLAAARTLLGQRRGDTGEEAQLAFEKFPTSGLTYCVNSQVADSSCSATAYLCGVKANQGTLGLTAAVPRWDCDASTDTTQHVQSIAEWALADGRDAGIVTTTRITHASPAGVYAKVANRHWENDAKVREDGHDPARCPDIAHQLVHMRPGNQFKVILGGGRREFIPTTSQGTRTDGRNLIEEWQNDKVSRNLDYRYINTRAQLIELLSSPPDYLLGLFGNNHLNYHMQSNLTIDPTLAELTEIAIRSLRRNEKGFFLFVEGGRIDHAHHDNFAELALDETLEMDKAVARAAELLSEDDSLIVVTADHAHVMAYNGYSRRGHDILGPSRDLDEEGVPYMTLSYTNGPGFRAHVDGKRPNVTAESNYRDLEWQAHVDVPLDSETHGGDDVAVFARGPHHSMFTGLYEQSQLPHLMAYAACIGPGRHACSGATHVLGQPVLLLALFILLTSQSQERYI</sequence>
<dbReference type="SUPFAM" id="SSF53649">
    <property type="entry name" value="Alkaline phosphatase-like"/>
    <property type="match status" value="2"/>
</dbReference>
<feature type="binding site" evidence="14">
    <location>
        <position position="937"/>
    </location>
    <ligand>
        <name>Zn(2+)</name>
        <dbReference type="ChEBI" id="CHEBI:29105"/>
        <label>2</label>
    </ligand>
</feature>
<evidence type="ECO:0000256" key="13">
    <source>
        <dbReference type="PIRSR" id="PIRSR601952-1"/>
    </source>
</evidence>
<evidence type="ECO:0000256" key="10">
    <source>
        <dbReference type="ARBA" id="ARBA00023136"/>
    </source>
</evidence>
<feature type="active site" description="Phosphoserine intermediate" evidence="13">
    <location>
        <position position="673"/>
    </location>
</feature>
<dbReference type="PANTHER" id="PTHR11596">
    <property type="entry name" value="ALKALINE PHOSPHATASE"/>
    <property type="match status" value="1"/>
</dbReference>
<dbReference type="Proteomes" id="UP000648187">
    <property type="component" value="Unassembled WGS sequence"/>
</dbReference>
<dbReference type="AlphaFoldDB" id="A0A835L3B0"/>
<dbReference type="CDD" id="cd16012">
    <property type="entry name" value="ALP"/>
    <property type="match status" value="2"/>
</dbReference>
<dbReference type="PANTHER" id="PTHR11596:SF91">
    <property type="entry name" value="ALKALINE PHOSPHATASE-RELATED"/>
    <property type="match status" value="1"/>
</dbReference>
<keyword evidence="11" id="KW-0325">Glycoprotein</keyword>
<dbReference type="GO" id="GO:0046872">
    <property type="term" value="F:metal ion binding"/>
    <property type="evidence" value="ECO:0007669"/>
    <property type="project" value="UniProtKB-KW"/>
</dbReference>
<evidence type="ECO:0000256" key="5">
    <source>
        <dbReference type="ARBA" id="ARBA00022622"/>
    </source>
</evidence>
<keyword evidence="20" id="KW-1185">Reference proteome</keyword>
<dbReference type="Gene3D" id="3.40.720.10">
    <property type="entry name" value="Alkaline Phosphatase, subunit A"/>
    <property type="match status" value="2"/>
</dbReference>
<evidence type="ECO:0000256" key="3">
    <source>
        <dbReference type="ARBA" id="ARBA00012647"/>
    </source>
</evidence>
<dbReference type="InterPro" id="IPR017850">
    <property type="entry name" value="Alkaline_phosphatase_core_sf"/>
</dbReference>
<feature type="binding site" evidence="14">
    <location>
        <position position="890"/>
    </location>
    <ligand>
        <name>Mg(2+)</name>
        <dbReference type="ChEBI" id="CHEBI:18420"/>
    </ligand>
</feature>
<keyword evidence="9 14" id="KW-0460">Magnesium</keyword>
<feature type="binding site" evidence="14">
    <location>
        <position position="936"/>
    </location>
    <ligand>
        <name>Zn(2+)</name>
        <dbReference type="ChEBI" id="CHEBI:29105"/>
        <label>2</label>
    </ligand>
</feature>
<keyword evidence="18" id="KW-0732">Signal</keyword>
<evidence type="ECO:0000256" key="18">
    <source>
        <dbReference type="SAM" id="SignalP"/>
    </source>
</evidence>
<evidence type="ECO:0000256" key="4">
    <source>
        <dbReference type="ARBA" id="ARBA00022475"/>
    </source>
</evidence>
<evidence type="ECO:0000256" key="6">
    <source>
        <dbReference type="ARBA" id="ARBA00022723"/>
    </source>
</evidence>
<keyword evidence="12" id="KW-0449">Lipoprotein</keyword>
<evidence type="ECO:0000256" key="14">
    <source>
        <dbReference type="PIRSR" id="PIRSR601952-2"/>
    </source>
</evidence>
<feature type="signal peptide" evidence="18">
    <location>
        <begin position="1"/>
        <end position="18"/>
    </location>
</feature>
<dbReference type="InterPro" id="IPR018299">
    <property type="entry name" value="Alkaline_phosphatase_AS"/>
</dbReference>
<keyword evidence="7 16" id="KW-0378">Hydrolase</keyword>
<feature type="binding site" evidence="14">
    <location>
        <position position="736"/>
    </location>
    <ligand>
        <name>Mg(2+)</name>
        <dbReference type="ChEBI" id="CHEBI:18420"/>
    </ligand>
</feature>
<gene>
    <name evidence="19" type="ORF">HW555_008598</name>
</gene>
<evidence type="ECO:0000256" key="1">
    <source>
        <dbReference type="ARBA" id="ARBA00004609"/>
    </source>
</evidence>
<reference evidence="19" key="1">
    <citation type="submission" date="2020-08" db="EMBL/GenBank/DDBJ databases">
        <title>Spodoptera exigua strain:BAW_Kor-Di-RS1 Genome sequencing and assembly.</title>
        <authorList>
            <person name="Kim J."/>
            <person name="Nam H.Y."/>
            <person name="Kwon M."/>
            <person name="Choi J.H."/>
            <person name="Cho S.R."/>
            <person name="Kim G.-H."/>
        </authorList>
    </citation>
    <scope>NUCLEOTIDE SEQUENCE</scope>
    <source>
        <strain evidence="19">BAW_Kor-Di-RS1</strain>
        <tissue evidence="19">Whole-body</tissue>
    </source>
</reference>
<dbReference type="GO" id="GO:0098552">
    <property type="term" value="C:side of membrane"/>
    <property type="evidence" value="ECO:0007669"/>
    <property type="project" value="UniProtKB-KW"/>
</dbReference>
<keyword evidence="8 14" id="KW-0862">Zinc</keyword>